<name>A0ABW0A5J1_9ACTN</name>
<evidence type="ECO:0000313" key="1">
    <source>
        <dbReference type="EMBL" id="MFC5148968.1"/>
    </source>
</evidence>
<dbReference type="Proteomes" id="UP001596222">
    <property type="component" value="Unassembled WGS sequence"/>
</dbReference>
<organism evidence="1 2">
    <name type="scientific">Streptomyces aureoversilis</name>
    <dbReference type="NCBI Taxonomy" id="67277"/>
    <lineage>
        <taxon>Bacteria</taxon>
        <taxon>Bacillati</taxon>
        <taxon>Actinomycetota</taxon>
        <taxon>Actinomycetes</taxon>
        <taxon>Kitasatosporales</taxon>
        <taxon>Streptomycetaceae</taxon>
        <taxon>Streptomyces</taxon>
    </lineage>
</organism>
<gene>
    <name evidence="1" type="ORF">ACFPP6_30320</name>
</gene>
<keyword evidence="2" id="KW-1185">Reference proteome</keyword>
<protein>
    <submittedName>
        <fullName evidence="1">Uncharacterized protein</fullName>
    </submittedName>
</protein>
<reference evidence="2" key="1">
    <citation type="journal article" date="2019" name="Int. J. Syst. Evol. Microbiol.">
        <title>The Global Catalogue of Microorganisms (GCM) 10K type strain sequencing project: providing services to taxonomists for standard genome sequencing and annotation.</title>
        <authorList>
            <consortium name="The Broad Institute Genomics Platform"/>
            <consortium name="The Broad Institute Genome Sequencing Center for Infectious Disease"/>
            <person name="Wu L."/>
            <person name="Ma J."/>
        </authorList>
    </citation>
    <scope>NUCLEOTIDE SEQUENCE [LARGE SCALE GENOMIC DNA]</scope>
    <source>
        <strain evidence="2">CGMCC 4.1641</strain>
    </source>
</reference>
<comment type="caution">
    <text evidence="1">The sequence shown here is derived from an EMBL/GenBank/DDBJ whole genome shotgun (WGS) entry which is preliminary data.</text>
</comment>
<proteinExistence type="predicted"/>
<accession>A0ABW0A5J1</accession>
<evidence type="ECO:0000313" key="2">
    <source>
        <dbReference type="Proteomes" id="UP001596222"/>
    </source>
</evidence>
<dbReference type="EMBL" id="JBHSKJ010000022">
    <property type="protein sequence ID" value="MFC5148968.1"/>
    <property type="molecule type" value="Genomic_DNA"/>
</dbReference>
<dbReference type="RefSeq" id="WP_382049196.1">
    <property type="nucleotide sequence ID" value="NZ_JBHSKJ010000022.1"/>
</dbReference>
<sequence length="159" mass="17021">MPPTVPTSRSMAYLKTASAHPQGHLSGARISSGLLRRLLQARYFYRNDQDGFVMDVEEALASSGDQPLIITLAGRRAALTTAQLTALTNGVGPDGRLAPSVPWPTTHALAALGLTEFRDQQGSPQLHNGDDGVSGRTHHAFRTPLGQLVAELNENDDRA</sequence>